<dbReference type="AlphaFoldDB" id="A0A0F9IDH9"/>
<proteinExistence type="predicted"/>
<sequence length="113" mass="13939">MEEKIKMENTREKIADLEHQQWESWSRYVSENNVLPTELIKKWAKNWKPYSNLDEKTKDSDRIWADKVIEVFVELIEERIKYCKSQLKEDFEKDKIWNWRIDGFEELIKTLKD</sequence>
<reference evidence="1" key="1">
    <citation type="journal article" date="2015" name="Nature">
        <title>Complex archaea that bridge the gap between prokaryotes and eukaryotes.</title>
        <authorList>
            <person name="Spang A."/>
            <person name="Saw J.H."/>
            <person name="Jorgensen S.L."/>
            <person name="Zaremba-Niedzwiedzka K."/>
            <person name="Martijn J."/>
            <person name="Lind A.E."/>
            <person name="van Eijk R."/>
            <person name="Schleper C."/>
            <person name="Guy L."/>
            <person name="Ettema T.J."/>
        </authorList>
    </citation>
    <scope>NUCLEOTIDE SEQUENCE</scope>
</reference>
<dbReference type="EMBL" id="LAZR01021407">
    <property type="protein sequence ID" value="KKL85432.1"/>
    <property type="molecule type" value="Genomic_DNA"/>
</dbReference>
<name>A0A0F9IDH9_9ZZZZ</name>
<evidence type="ECO:0000313" key="1">
    <source>
        <dbReference type="EMBL" id="KKL85432.1"/>
    </source>
</evidence>
<comment type="caution">
    <text evidence="1">The sequence shown here is derived from an EMBL/GenBank/DDBJ whole genome shotgun (WGS) entry which is preliminary data.</text>
</comment>
<accession>A0A0F9IDH9</accession>
<organism evidence="1">
    <name type="scientific">marine sediment metagenome</name>
    <dbReference type="NCBI Taxonomy" id="412755"/>
    <lineage>
        <taxon>unclassified sequences</taxon>
        <taxon>metagenomes</taxon>
        <taxon>ecological metagenomes</taxon>
    </lineage>
</organism>
<gene>
    <name evidence="1" type="ORF">LCGC14_1954850</name>
</gene>
<protein>
    <submittedName>
        <fullName evidence="1">Uncharacterized protein</fullName>
    </submittedName>
</protein>